<evidence type="ECO:0000256" key="3">
    <source>
        <dbReference type="SAM" id="SignalP"/>
    </source>
</evidence>
<dbReference type="SMART" id="SM00560">
    <property type="entry name" value="LamGL"/>
    <property type="match status" value="1"/>
</dbReference>
<dbReference type="InterPro" id="IPR026444">
    <property type="entry name" value="Secre_tail"/>
</dbReference>
<protein>
    <recommendedName>
        <fullName evidence="8">Staphylococcus aureus surface protein A</fullName>
    </recommendedName>
</protein>
<feature type="domain" description="BIG2" evidence="5">
    <location>
        <begin position="891"/>
        <end position="959"/>
    </location>
</feature>
<dbReference type="PANTHER" id="PTHR23019">
    <property type="entry name" value="NUCLEAR PORE MEMBRANE GLYCOPROTEIN GP210-RELATED"/>
    <property type="match status" value="1"/>
</dbReference>
<dbReference type="SMART" id="SM00635">
    <property type="entry name" value="BID_2"/>
    <property type="match status" value="7"/>
</dbReference>
<dbReference type="EMBL" id="BQKE01000004">
    <property type="protein sequence ID" value="GJM64139.1"/>
    <property type="molecule type" value="Genomic_DNA"/>
</dbReference>
<evidence type="ECO:0000313" key="6">
    <source>
        <dbReference type="EMBL" id="GJM64139.1"/>
    </source>
</evidence>
<dbReference type="Pfam" id="PF13385">
    <property type="entry name" value="Laminin_G_3"/>
    <property type="match status" value="2"/>
</dbReference>
<feature type="chain" id="PRO_5042899838" description="Staphylococcus aureus surface protein A" evidence="3">
    <location>
        <begin position="25"/>
        <end position="1214"/>
    </location>
</feature>
<feature type="domain" description="BIG2" evidence="5">
    <location>
        <begin position="809"/>
        <end position="886"/>
    </location>
</feature>
<accession>A0AAN4W1N1</accession>
<evidence type="ECO:0000259" key="5">
    <source>
        <dbReference type="SMART" id="SM00635"/>
    </source>
</evidence>
<dbReference type="GO" id="GO:0005975">
    <property type="term" value="P:carbohydrate metabolic process"/>
    <property type="evidence" value="ECO:0007669"/>
    <property type="project" value="UniProtKB-ARBA"/>
</dbReference>
<proteinExistence type="predicted"/>
<feature type="domain" description="BIG2" evidence="5">
    <location>
        <begin position="333"/>
        <end position="416"/>
    </location>
</feature>
<comment type="caution">
    <text evidence="6">The sequence shown here is derived from an EMBL/GenBank/DDBJ whole genome shotgun (WGS) entry which is preliminary data.</text>
</comment>
<dbReference type="PANTHER" id="PTHR23019:SF0">
    <property type="entry name" value="NUCLEAR PORE MEMBRANE GLYCOPROTEIN 210"/>
    <property type="match status" value="1"/>
</dbReference>
<dbReference type="Pfam" id="PF02368">
    <property type="entry name" value="Big_2"/>
    <property type="match status" value="7"/>
</dbReference>
<gene>
    <name evidence="6" type="ORF">PEDI_46910</name>
</gene>
<dbReference type="Pfam" id="PF18962">
    <property type="entry name" value="Por_Secre_tail"/>
    <property type="match status" value="1"/>
</dbReference>
<dbReference type="InterPro" id="IPR003343">
    <property type="entry name" value="Big_2"/>
</dbReference>
<feature type="domain" description="BIG2" evidence="5">
    <location>
        <begin position="973"/>
        <end position="1050"/>
    </location>
</feature>
<dbReference type="Gene3D" id="2.60.120.200">
    <property type="match status" value="2"/>
</dbReference>
<dbReference type="AlphaFoldDB" id="A0AAN4W1N1"/>
<feature type="domain" description="LamG-like jellyroll fold" evidence="4">
    <location>
        <begin position="491"/>
        <end position="635"/>
    </location>
</feature>
<dbReference type="InterPro" id="IPR008964">
    <property type="entry name" value="Invasin/intimin_cell_adhesion"/>
</dbReference>
<sequence>MNTFFTYQKIGVFLLLLISFNLQAQTPTHHYLFDGNLTESITNKVGKIGNSEAVLLGTASVVGRNALDFNGVDEATAGAFIPNNGKFTSGFTQRSFAIWIYSRDNSEARQIFEEGGVSKGAGLFVKENQLTVRFKEGGAIGELSIDYGEDFESSWHHLAWSYDAGEVKIYLDGELQVTEDVGVPAITNHNNPPSLGGINSTQTPNGFGGKYFDGMLDDFRMYDKYVLTQEDVTAMAAFPTTEVENKGIASSIELVDGLVGTTGQLTAHKFPSVVFDNAQLTFNSDGESIIIIDADGQYEIVGSGKTQVTISDPEGIVEDVMVPVFGYVESDFYVSDVKLSQTTYVINHGQNTKVKWMVYPEIADNKAVTFSSSDENIFTVDAEGNIMITEGAQLGDMATLTITATDDRANPGNPFTHTANVKVSDLVLHYTFDEQDGNHIFSSNGAGKAGIRDGEVMDLATEEGLFGSAFKFEPEDPENGPTVTLSEQIVQGFPYSVTLWTKITNSDGLSYIYSLNDSTNTDYTGIGVTKMGDAADKKGKVFSFIRWNGGDKRVDAGTNIQDQWAHVAIIFQSDSVRQLFVNGKRYVSDSTKAPNFRMDNQRLTIGSGRRGDFDGQRFSGYLDDFRLYNVALTPEEVEAQKPDFVSFEVIEAISLKDAETYAVEPVLYPKWSKGTEKINYTSTDEEIATVDAQGVITAIGSGECTVLATVEGQPELTQEITVSVNIEVESVTIDAPTGTIEMGQTYAVETTILPANAIDKSLTYNSSDETVATVSAEGIITPVAVGTVEITATAVNGIEGKVNLEIIQTAESIAISGETADLYFGQTTQLMATVLPENAVDKSVSWMSSDEAMATVSTEGLVTALSAGTVTITATTANGLSDEVSITILDLADELSISPEMPTLYVGGEQEFTINGLPEGATAVWSASNESIATIDAMGTATALAQGETEVKATVTYMEHTYEVMTSLTVKVMLEQIEVAPLSETIEVGETLQLTASYSPVEADAPTYEWSSADDNIATVDAKGMVTAVAVGTVKIMVKAEGTELMAEMDLTIVQLPESIVIEAVESPLKVGESVQLVATVLPEDAIEKQLTWSSSDEKIAEVTAGGLVNAFGVGSVTITAETQNGTEAEITLLVEQALSAEQNQQLVYPNPADSYLFIKGIDSGSVTFINVLGNQIRLQVQQGQVDVSSLIHGVYILRFEIEGVTYIERLIIK</sequence>
<feature type="signal peptide" evidence="3">
    <location>
        <begin position="1"/>
        <end position="24"/>
    </location>
</feature>
<dbReference type="InterPro" id="IPR045197">
    <property type="entry name" value="NUP210-like"/>
</dbReference>
<dbReference type="InterPro" id="IPR013320">
    <property type="entry name" value="ConA-like_dom_sf"/>
</dbReference>
<dbReference type="SUPFAM" id="SSF49899">
    <property type="entry name" value="Concanavalin A-like lectins/glucanases"/>
    <property type="match status" value="2"/>
</dbReference>
<keyword evidence="2" id="KW-1015">Disulfide bond</keyword>
<dbReference type="InterPro" id="IPR006558">
    <property type="entry name" value="LamG-like"/>
</dbReference>
<feature type="domain" description="BIG2" evidence="5">
    <location>
        <begin position="727"/>
        <end position="802"/>
    </location>
</feature>
<organism evidence="6 7">
    <name type="scientific">Persicobacter diffluens</name>
    <dbReference type="NCBI Taxonomy" id="981"/>
    <lineage>
        <taxon>Bacteria</taxon>
        <taxon>Pseudomonadati</taxon>
        <taxon>Bacteroidota</taxon>
        <taxon>Cytophagia</taxon>
        <taxon>Cytophagales</taxon>
        <taxon>Persicobacteraceae</taxon>
        <taxon>Persicobacter</taxon>
    </lineage>
</organism>
<dbReference type="GO" id="GO:0004553">
    <property type="term" value="F:hydrolase activity, hydrolyzing O-glycosyl compounds"/>
    <property type="evidence" value="ECO:0007669"/>
    <property type="project" value="UniProtKB-ARBA"/>
</dbReference>
<name>A0AAN4W1N1_9BACT</name>
<reference evidence="6 7" key="1">
    <citation type="submission" date="2021-12" db="EMBL/GenBank/DDBJ databases">
        <title>Genome sequencing of bacteria with rrn-lacking chromosome and rrn-plasmid.</title>
        <authorList>
            <person name="Anda M."/>
            <person name="Iwasaki W."/>
        </authorList>
    </citation>
    <scope>NUCLEOTIDE SEQUENCE [LARGE SCALE GENOMIC DNA]</scope>
    <source>
        <strain evidence="6 7">NBRC 15940</strain>
    </source>
</reference>
<keyword evidence="7" id="KW-1185">Reference proteome</keyword>
<evidence type="ECO:0008006" key="8">
    <source>
        <dbReference type="Google" id="ProtNLM"/>
    </source>
</evidence>
<dbReference type="Gene3D" id="2.60.40.1080">
    <property type="match status" value="7"/>
</dbReference>
<dbReference type="NCBIfam" id="TIGR04183">
    <property type="entry name" value="Por_Secre_tail"/>
    <property type="match status" value="1"/>
</dbReference>
<evidence type="ECO:0000256" key="2">
    <source>
        <dbReference type="ARBA" id="ARBA00023157"/>
    </source>
</evidence>
<evidence type="ECO:0000256" key="1">
    <source>
        <dbReference type="ARBA" id="ARBA00022729"/>
    </source>
</evidence>
<evidence type="ECO:0000313" key="7">
    <source>
        <dbReference type="Proteomes" id="UP001310022"/>
    </source>
</evidence>
<keyword evidence="1 3" id="KW-0732">Signal</keyword>
<dbReference type="RefSeq" id="WP_338239220.1">
    <property type="nucleotide sequence ID" value="NZ_BQKE01000004.1"/>
</dbReference>
<dbReference type="Proteomes" id="UP001310022">
    <property type="component" value="Unassembled WGS sequence"/>
</dbReference>
<feature type="domain" description="BIG2" evidence="5">
    <location>
        <begin position="643"/>
        <end position="720"/>
    </location>
</feature>
<evidence type="ECO:0000259" key="4">
    <source>
        <dbReference type="SMART" id="SM00560"/>
    </source>
</evidence>
<feature type="domain" description="BIG2" evidence="5">
    <location>
        <begin position="1056"/>
        <end position="1133"/>
    </location>
</feature>
<dbReference type="SUPFAM" id="SSF49373">
    <property type="entry name" value="Invasin/intimin cell-adhesion fragments"/>
    <property type="match status" value="7"/>
</dbReference>